<name>A0A8J1XT87_OWEFU</name>
<proteinExistence type="predicted"/>
<keyword evidence="2" id="KW-1185">Reference proteome</keyword>
<feature type="non-terminal residue" evidence="1">
    <location>
        <position position="107"/>
    </location>
</feature>
<evidence type="ECO:0000313" key="1">
    <source>
        <dbReference type="EMBL" id="CAH1796099.1"/>
    </source>
</evidence>
<gene>
    <name evidence="1" type="ORF">OFUS_LOCUS20548</name>
</gene>
<dbReference type="AlphaFoldDB" id="A0A8J1XT87"/>
<comment type="caution">
    <text evidence="1">The sequence shown here is derived from an EMBL/GenBank/DDBJ whole genome shotgun (WGS) entry which is preliminary data.</text>
</comment>
<sequence>CSLNCYGPNPKKPDSITVGSIVNVTYSCVFIRREEMGHTRLRGNIRLNHRKVELRVDGISPQTISGSVTKVARQGEFAVSLKAVLKRCFNKKDRCVANRKCTLYAGQ</sequence>
<dbReference type="EMBL" id="CAIIXF020000010">
    <property type="protein sequence ID" value="CAH1796099.1"/>
    <property type="molecule type" value="Genomic_DNA"/>
</dbReference>
<protein>
    <submittedName>
        <fullName evidence="1">Uncharacterized protein</fullName>
    </submittedName>
</protein>
<accession>A0A8J1XT87</accession>
<dbReference type="OrthoDB" id="504708at2759"/>
<evidence type="ECO:0000313" key="2">
    <source>
        <dbReference type="Proteomes" id="UP000749559"/>
    </source>
</evidence>
<organism evidence="1 2">
    <name type="scientific">Owenia fusiformis</name>
    <name type="common">Polychaete worm</name>
    <dbReference type="NCBI Taxonomy" id="6347"/>
    <lineage>
        <taxon>Eukaryota</taxon>
        <taxon>Metazoa</taxon>
        <taxon>Spiralia</taxon>
        <taxon>Lophotrochozoa</taxon>
        <taxon>Annelida</taxon>
        <taxon>Polychaeta</taxon>
        <taxon>Sedentaria</taxon>
        <taxon>Canalipalpata</taxon>
        <taxon>Sabellida</taxon>
        <taxon>Oweniida</taxon>
        <taxon>Oweniidae</taxon>
        <taxon>Owenia</taxon>
    </lineage>
</organism>
<reference evidence="1" key="1">
    <citation type="submission" date="2022-03" db="EMBL/GenBank/DDBJ databases">
        <authorList>
            <person name="Martin C."/>
        </authorList>
    </citation>
    <scope>NUCLEOTIDE SEQUENCE</scope>
</reference>
<dbReference type="Proteomes" id="UP000749559">
    <property type="component" value="Unassembled WGS sequence"/>
</dbReference>